<evidence type="ECO:0008006" key="4">
    <source>
        <dbReference type="Google" id="ProtNLM"/>
    </source>
</evidence>
<gene>
    <name evidence="2" type="ORF">ANN_24450</name>
</gene>
<protein>
    <recommendedName>
        <fullName evidence="4">RNase H type-1 domain-containing protein</fullName>
    </recommendedName>
</protein>
<sequence length="218" mass="24801">MSKRGKSMAVTPPRKRKACCESVGNFPYWRPVLSDLTERRSRKARITDDRNANETIRQGRAGDKKGHEITRMILKSILGRETTSIESVLHCDSYITVLVSVPLHRSRVVTSWSKASCLGLALRNARWFEPSCGKKFSHEISRRKCNQKARRLLSSDESQPGHHGNETADRLAKEAATSRDIDECYNRTPKSVVLSEMSENSVVTWQSEGTKRRKMQLQ</sequence>
<dbReference type="EMBL" id="JAJSOF020000037">
    <property type="protein sequence ID" value="KAJ4428413.1"/>
    <property type="molecule type" value="Genomic_DNA"/>
</dbReference>
<keyword evidence="3" id="KW-1185">Reference proteome</keyword>
<reference evidence="2 3" key="1">
    <citation type="journal article" date="2022" name="Allergy">
        <title>Genome assembly and annotation of Periplaneta americana reveal a comprehensive cockroach allergen profile.</title>
        <authorList>
            <person name="Wang L."/>
            <person name="Xiong Q."/>
            <person name="Saelim N."/>
            <person name="Wang L."/>
            <person name="Nong W."/>
            <person name="Wan A.T."/>
            <person name="Shi M."/>
            <person name="Liu X."/>
            <person name="Cao Q."/>
            <person name="Hui J.H.L."/>
            <person name="Sookrung N."/>
            <person name="Leung T.F."/>
            <person name="Tungtrongchitr A."/>
            <person name="Tsui S.K.W."/>
        </authorList>
    </citation>
    <scope>NUCLEOTIDE SEQUENCE [LARGE SCALE GENOMIC DNA]</scope>
    <source>
        <strain evidence="2">PWHHKU_190912</strain>
    </source>
</reference>
<organism evidence="2 3">
    <name type="scientific">Periplaneta americana</name>
    <name type="common">American cockroach</name>
    <name type="synonym">Blatta americana</name>
    <dbReference type="NCBI Taxonomy" id="6978"/>
    <lineage>
        <taxon>Eukaryota</taxon>
        <taxon>Metazoa</taxon>
        <taxon>Ecdysozoa</taxon>
        <taxon>Arthropoda</taxon>
        <taxon>Hexapoda</taxon>
        <taxon>Insecta</taxon>
        <taxon>Pterygota</taxon>
        <taxon>Neoptera</taxon>
        <taxon>Polyneoptera</taxon>
        <taxon>Dictyoptera</taxon>
        <taxon>Blattodea</taxon>
        <taxon>Blattoidea</taxon>
        <taxon>Blattidae</taxon>
        <taxon>Blattinae</taxon>
        <taxon>Periplaneta</taxon>
    </lineage>
</organism>
<proteinExistence type="predicted"/>
<evidence type="ECO:0000256" key="1">
    <source>
        <dbReference type="SAM" id="MobiDB-lite"/>
    </source>
</evidence>
<dbReference type="Proteomes" id="UP001148838">
    <property type="component" value="Unassembled WGS sequence"/>
</dbReference>
<name>A0ABQ8S325_PERAM</name>
<feature type="compositionally biased region" description="Basic and acidic residues" evidence="1">
    <location>
        <begin position="159"/>
        <end position="175"/>
    </location>
</feature>
<evidence type="ECO:0000313" key="3">
    <source>
        <dbReference type="Proteomes" id="UP001148838"/>
    </source>
</evidence>
<feature type="region of interest" description="Disordered" evidence="1">
    <location>
        <begin position="150"/>
        <end position="175"/>
    </location>
</feature>
<comment type="caution">
    <text evidence="2">The sequence shown here is derived from an EMBL/GenBank/DDBJ whole genome shotgun (WGS) entry which is preliminary data.</text>
</comment>
<accession>A0ABQ8S325</accession>
<evidence type="ECO:0000313" key="2">
    <source>
        <dbReference type="EMBL" id="KAJ4428413.1"/>
    </source>
</evidence>